<dbReference type="PROSITE" id="PS01129">
    <property type="entry name" value="PSI_RLU"/>
    <property type="match status" value="1"/>
</dbReference>
<keyword evidence="3" id="KW-1185">Reference proteome</keyword>
<evidence type="ECO:0000313" key="2">
    <source>
        <dbReference type="EMBL" id="MFC3024457.1"/>
    </source>
</evidence>
<sequence>MFNTATRFHTFQTCIDGLSLPDAFTYPFCYDPHPLCEVAAQELQTYLAEQNDWHHPFGLEYDSEDDHGKMFGVLVVKNAHGDLGYLCGFSGLLAGSLHQPGFVPPVYDRVGHSDTFKQKSDYIASLNGRVNQLMHSPERAELYQQKNTLLEQASAEQATLRQTIIEQRQWRKQERQRLHAQYADETLEKHLYDLGQQSVKEKRQQKQLKQHWSAQLSDIDNKIAAFEHTIHQLKNERRACSSDLQAFLFSQYHMLNSQGESRSLLEIFSVYPDTIPPAGSGECAAPKMLQYAFQHALTPVCMAEFWWGKSLKSAIRQHKKFYPACQTKCYPILSYMLKGIPMDDNPLLVNQGAELDIEVVYEDDAIIVVNKPAELLSVPGVHVKDSVLTRLQKQYPDRDGVFVLHRLDMSTSGLLVFAFTRRANKNLQKQFITRQVEKRYVALLDGKVSADSGEIRLPLKADLEDRPRQCVCYDEGKASHTTWEKIATNAHGESRLYLYPHTGRTHQLRVHCAHSEGLNMAIKGDDLYGKQNQRLHLHAQQLSFAHPYTHEKLCFESEANF</sequence>
<dbReference type="PANTHER" id="PTHR21600:SF89">
    <property type="entry name" value="RIBOSOMAL LARGE SUBUNIT PSEUDOURIDINE SYNTHASE A"/>
    <property type="match status" value="1"/>
</dbReference>
<dbReference type="InterPro" id="IPR020103">
    <property type="entry name" value="PsdUridine_synth_cat_dom_sf"/>
</dbReference>
<comment type="caution">
    <text evidence="2">The sequence shown here is derived from an EMBL/GenBank/DDBJ whole genome shotgun (WGS) entry which is preliminary data.</text>
</comment>
<dbReference type="RefSeq" id="WP_123014772.1">
    <property type="nucleotide sequence ID" value="NZ_AP024912.1"/>
</dbReference>
<gene>
    <name evidence="2" type="ORF">ACFODT_11545</name>
</gene>
<dbReference type="EMBL" id="JBHRSE010000074">
    <property type="protein sequence ID" value="MFC3024457.1"/>
    <property type="molecule type" value="Genomic_DNA"/>
</dbReference>
<feature type="domain" description="Pseudouridine synthase RsuA/RluA-like" evidence="1">
    <location>
        <begin position="366"/>
        <end position="514"/>
    </location>
</feature>
<organism evidence="2 3">
    <name type="scientific">Vibrio zhugei</name>
    <dbReference type="NCBI Taxonomy" id="2479546"/>
    <lineage>
        <taxon>Bacteria</taxon>
        <taxon>Pseudomonadati</taxon>
        <taxon>Pseudomonadota</taxon>
        <taxon>Gammaproteobacteria</taxon>
        <taxon>Vibrionales</taxon>
        <taxon>Vibrionaceae</taxon>
        <taxon>Vibrio</taxon>
    </lineage>
</organism>
<name>A0ABV7C8U1_9VIBR</name>
<reference evidence="3" key="1">
    <citation type="journal article" date="2019" name="Int. J. Syst. Evol. Microbiol.">
        <title>The Global Catalogue of Microorganisms (GCM) 10K type strain sequencing project: providing services to taxonomists for standard genome sequencing and annotation.</title>
        <authorList>
            <consortium name="The Broad Institute Genomics Platform"/>
            <consortium name="The Broad Institute Genome Sequencing Center for Infectious Disease"/>
            <person name="Wu L."/>
            <person name="Ma J."/>
        </authorList>
    </citation>
    <scope>NUCLEOTIDE SEQUENCE [LARGE SCALE GENOMIC DNA]</scope>
    <source>
        <strain evidence="3">KCTC 62784</strain>
    </source>
</reference>
<protein>
    <submittedName>
        <fullName evidence="2">Pseudouridine synthase</fullName>
    </submittedName>
</protein>
<dbReference type="InterPro" id="IPR006145">
    <property type="entry name" value="PsdUridine_synth_RsuA/RluA"/>
</dbReference>
<accession>A0ABV7C8U1</accession>
<evidence type="ECO:0000313" key="3">
    <source>
        <dbReference type="Proteomes" id="UP001595384"/>
    </source>
</evidence>
<dbReference type="Proteomes" id="UP001595384">
    <property type="component" value="Unassembled WGS sequence"/>
</dbReference>
<dbReference type="SUPFAM" id="SSF55120">
    <property type="entry name" value="Pseudouridine synthase"/>
    <property type="match status" value="1"/>
</dbReference>
<dbReference type="InterPro" id="IPR050188">
    <property type="entry name" value="RluA_PseudoU_synthase"/>
</dbReference>
<dbReference type="Gene3D" id="3.30.2350.10">
    <property type="entry name" value="Pseudouridine synthase"/>
    <property type="match status" value="1"/>
</dbReference>
<proteinExistence type="predicted"/>
<dbReference type="CDD" id="cd02869">
    <property type="entry name" value="PseudoU_synth_RluA_like"/>
    <property type="match status" value="1"/>
</dbReference>
<evidence type="ECO:0000259" key="1">
    <source>
        <dbReference type="Pfam" id="PF00849"/>
    </source>
</evidence>
<dbReference type="PANTHER" id="PTHR21600">
    <property type="entry name" value="MITOCHONDRIAL RNA PSEUDOURIDINE SYNTHASE"/>
    <property type="match status" value="1"/>
</dbReference>
<dbReference type="InterPro" id="IPR006224">
    <property type="entry name" value="PsdUridine_synth_RluA-like_CS"/>
</dbReference>
<dbReference type="Pfam" id="PF00849">
    <property type="entry name" value="PseudoU_synth_2"/>
    <property type="match status" value="1"/>
</dbReference>